<dbReference type="STRING" id="1798480.A2851_01975"/>
<reference evidence="2 3" key="1">
    <citation type="journal article" date="2016" name="Nat. Commun.">
        <title>Thousands of microbial genomes shed light on interconnected biogeochemical processes in an aquifer system.</title>
        <authorList>
            <person name="Anantharaman K."/>
            <person name="Brown C.T."/>
            <person name="Hug L.A."/>
            <person name="Sharon I."/>
            <person name="Castelle C.J."/>
            <person name="Probst A.J."/>
            <person name="Thomas B.C."/>
            <person name="Singh A."/>
            <person name="Wilkins M.J."/>
            <person name="Karaoz U."/>
            <person name="Brodie E.L."/>
            <person name="Williams K.H."/>
            <person name="Hubbard S.S."/>
            <person name="Banfield J.F."/>
        </authorList>
    </citation>
    <scope>NUCLEOTIDE SEQUENCE [LARGE SCALE GENOMIC DNA]</scope>
</reference>
<dbReference type="EMBL" id="MFKT01000009">
    <property type="protein sequence ID" value="OGG53635.1"/>
    <property type="molecule type" value="Genomic_DNA"/>
</dbReference>
<evidence type="ECO:0000313" key="2">
    <source>
        <dbReference type="EMBL" id="OGG53635.1"/>
    </source>
</evidence>
<protein>
    <submittedName>
        <fullName evidence="2">Uncharacterized protein</fullName>
    </submittedName>
</protein>
<keyword evidence="1" id="KW-1133">Transmembrane helix</keyword>
<evidence type="ECO:0000256" key="1">
    <source>
        <dbReference type="SAM" id="Phobius"/>
    </source>
</evidence>
<organism evidence="2 3">
    <name type="scientific">Candidatus Kaiserbacteria bacterium RIFCSPHIGHO2_01_FULL_53_29</name>
    <dbReference type="NCBI Taxonomy" id="1798480"/>
    <lineage>
        <taxon>Bacteria</taxon>
        <taxon>Candidatus Kaiseribacteriota</taxon>
    </lineage>
</organism>
<evidence type="ECO:0000313" key="3">
    <source>
        <dbReference type="Proteomes" id="UP000176863"/>
    </source>
</evidence>
<gene>
    <name evidence="2" type="ORF">A2851_01975</name>
</gene>
<accession>A0A1F6CWW4</accession>
<feature type="transmembrane region" description="Helical" evidence="1">
    <location>
        <begin position="40"/>
        <end position="64"/>
    </location>
</feature>
<keyword evidence="1" id="KW-0472">Membrane</keyword>
<sequence>MTCRNGRRAEHPDGCDKSVNRFDAGPFDAYHVYFPQEVRMAGTVVFALCAVVLTFVLAAAASAASQ</sequence>
<keyword evidence="1" id="KW-0812">Transmembrane</keyword>
<dbReference type="AlphaFoldDB" id="A0A1F6CWW4"/>
<proteinExistence type="predicted"/>
<name>A0A1F6CWW4_9BACT</name>
<dbReference type="Proteomes" id="UP000176863">
    <property type="component" value="Unassembled WGS sequence"/>
</dbReference>
<comment type="caution">
    <text evidence="2">The sequence shown here is derived from an EMBL/GenBank/DDBJ whole genome shotgun (WGS) entry which is preliminary data.</text>
</comment>